<gene>
    <name evidence="4" type="ORF">MVEG_11461</name>
</gene>
<dbReference type="InterPro" id="IPR036291">
    <property type="entry name" value="NAD(P)-bd_dom_sf"/>
</dbReference>
<proteinExistence type="inferred from homology"/>
<dbReference type="GO" id="GO:0005737">
    <property type="term" value="C:cytoplasm"/>
    <property type="evidence" value="ECO:0007669"/>
    <property type="project" value="TreeGrafter"/>
</dbReference>
<evidence type="ECO:0000256" key="2">
    <source>
        <dbReference type="ARBA" id="ARBA00023002"/>
    </source>
</evidence>
<dbReference type="FunFam" id="3.40.50.720:FF:000084">
    <property type="entry name" value="Short-chain dehydrogenase reductase"/>
    <property type="match status" value="1"/>
</dbReference>
<dbReference type="PRINTS" id="PR00081">
    <property type="entry name" value="GDHRDH"/>
</dbReference>
<evidence type="ECO:0000256" key="1">
    <source>
        <dbReference type="ARBA" id="ARBA00006484"/>
    </source>
</evidence>
<dbReference type="InterPro" id="IPR002347">
    <property type="entry name" value="SDR_fam"/>
</dbReference>
<dbReference type="Pfam" id="PF00106">
    <property type="entry name" value="adh_short"/>
    <property type="match status" value="1"/>
</dbReference>
<dbReference type="AlphaFoldDB" id="A0A086TLW0"/>
<evidence type="ECO:0000256" key="3">
    <source>
        <dbReference type="RuleBase" id="RU000363"/>
    </source>
</evidence>
<dbReference type="GO" id="GO:0016616">
    <property type="term" value="F:oxidoreductase activity, acting on the CH-OH group of donors, NAD or NADP as acceptor"/>
    <property type="evidence" value="ECO:0007669"/>
    <property type="project" value="TreeGrafter"/>
</dbReference>
<organism evidence="4 5">
    <name type="scientific">Podila verticillata NRRL 6337</name>
    <dbReference type="NCBI Taxonomy" id="1069443"/>
    <lineage>
        <taxon>Eukaryota</taxon>
        <taxon>Fungi</taxon>
        <taxon>Fungi incertae sedis</taxon>
        <taxon>Mucoromycota</taxon>
        <taxon>Mortierellomycotina</taxon>
        <taxon>Mortierellomycetes</taxon>
        <taxon>Mortierellales</taxon>
        <taxon>Mortierellaceae</taxon>
        <taxon>Podila</taxon>
    </lineage>
</organism>
<sequence length="259" mass="27446">MHVENKVAIITGGASGLGKDLAERLVSKGAKVIIGDVSVKAGEAFAAELNATKDAKVAHFVRCDVTDFEQIDSLFTAAEEHFGGIDIMVNNAGIAEYGCMLLSNAAFGVQTGNWPRLIAINLTAVIEGTRHAIETMRKQGRGGVVVNTSSIAGLVPNPAWNTPVYTAAKFGVCGFTRSFKGNEKREGADQGIRVNCVAPAPADTPIMDAVRETVKNFAMVSVEMVTDAFMMVIEDESLSGDIARITPEEGIVIMGGEHF</sequence>
<protein>
    <submittedName>
        <fullName evidence="4">Uncharacterized protein</fullName>
    </submittedName>
</protein>
<evidence type="ECO:0000313" key="5">
    <source>
        <dbReference type="Proteomes" id="UP000243308"/>
    </source>
</evidence>
<dbReference type="SUPFAM" id="SSF51735">
    <property type="entry name" value="NAD(P)-binding Rossmann-fold domains"/>
    <property type="match status" value="1"/>
</dbReference>
<evidence type="ECO:0000313" key="4">
    <source>
        <dbReference type="EMBL" id="KFH62937.1"/>
    </source>
</evidence>
<accession>A0A086TLW0</accession>
<keyword evidence="5" id="KW-1185">Reference proteome</keyword>
<dbReference type="Gene3D" id="3.40.50.720">
    <property type="entry name" value="NAD(P)-binding Rossmann-like Domain"/>
    <property type="match status" value="1"/>
</dbReference>
<dbReference type="Proteomes" id="UP000243308">
    <property type="component" value="Unassembled WGS sequence"/>
</dbReference>
<reference evidence="4 5" key="1">
    <citation type="submission" date="2011-02" db="EMBL/GenBank/DDBJ databases">
        <title>The Genome Sequence of Mortierella verticillata NRRL 6337.</title>
        <authorList>
            <consortium name="The Broad Institute Genome Sequencing Platform"/>
            <person name="Russ C."/>
            <person name="Cuomo C."/>
            <person name="Burger G."/>
            <person name="Gray M.W."/>
            <person name="Holland P.W.H."/>
            <person name="King N."/>
            <person name="Lang F.B.F."/>
            <person name="Roger A.J."/>
            <person name="Ruiz-Trillo I."/>
            <person name="Young S.K."/>
            <person name="Zeng Q."/>
            <person name="Gargeya S."/>
            <person name="Alvarado L."/>
            <person name="Berlin A."/>
            <person name="Chapman S.B."/>
            <person name="Chen Z."/>
            <person name="Freedman E."/>
            <person name="Gellesch M."/>
            <person name="Goldberg J."/>
            <person name="Griggs A."/>
            <person name="Gujja S."/>
            <person name="Heilman E."/>
            <person name="Heiman D."/>
            <person name="Howarth C."/>
            <person name="Mehta T."/>
            <person name="Neiman D."/>
            <person name="Pearson M."/>
            <person name="Roberts A."/>
            <person name="Saif S."/>
            <person name="Shea T."/>
            <person name="Shenoy N."/>
            <person name="Sisk P."/>
            <person name="Stolte C."/>
            <person name="Sykes S."/>
            <person name="White J."/>
            <person name="Yandava C."/>
            <person name="Haas B."/>
            <person name="Nusbaum C."/>
            <person name="Birren B."/>
        </authorList>
    </citation>
    <scope>NUCLEOTIDE SEQUENCE [LARGE SCALE GENOMIC DNA]</scope>
    <source>
        <strain evidence="4 5">NRRL 6337</strain>
    </source>
</reference>
<dbReference type="PANTHER" id="PTHR44229">
    <property type="entry name" value="15-HYDROXYPROSTAGLANDIN DEHYDROGENASE [NAD(+)]"/>
    <property type="match status" value="1"/>
</dbReference>
<dbReference type="EMBL" id="KN042430">
    <property type="protein sequence ID" value="KFH62937.1"/>
    <property type="molecule type" value="Genomic_DNA"/>
</dbReference>
<dbReference type="OrthoDB" id="5840532at2759"/>
<name>A0A086TLW0_9FUNG</name>
<comment type="similarity">
    <text evidence="1 3">Belongs to the short-chain dehydrogenases/reductases (SDR) family.</text>
</comment>
<dbReference type="PANTHER" id="PTHR44229:SF4">
    <property type="entry name" value="15-HYDROXYPROSTAGLANDIN DEHYDROGENASE [NAD(+)]"/>
    <property type="match status" value="1"/>
</dbReference>
<keyword evidence="2" id="KW-0560">Oxidoreductase</keyword>
<dbReference type="PRINTS" id="PR00080">
    <property type="entry name" value="SDRFAMILY"/>
</dbReference>